<evidence type="ECO:0000256" key="1">
    <source>
        <dbReference type="SAM" id="SignalP"/>
    </source>
</evidence>
<evidence type="ECO:0000313" key="2">
    <source>
        <dbReference type="EnsemblPlants" id="KQK88766"/>
    </source>
</evidence>
<keyword evidence="3" id="KW-1185">Reference proteome</keyword>
<dbReference type="EnsemblPlants" id="KQK88766">
    <property type="protein sequence ID" value="KQK88766"/>
    <property type="gene ID" value="SETIT_037996mg"/>
</dbReference>
<dbReference type="InParanoid" id="K4AGI9"/>
<evidence type="ECO:0000313" key="3">
    <source>
        <dbReference type="Proteomes" id="UP000004995"/>
    </source>
</evidence>
<keyword evidence="1" id="KW-0732">Signal</keyword>
<dbReference type="Gramene" id="KQK88766">
    <property type="protein sequence ID" value="KQK88766"/>
    <property type="gene ID" value="SETIT_037996mg"/>
</dbReference>
<feature type="signal peptide" evidence="1">
    <location>
        <begin position="1"/>
        <end position="19"/>
    </location>
</feature>
<dbReference type="OMA" id="STIMLVC"/>
<dbReference type="Proteomes" id="UP000004995">
    <property type="component" value="Unassembled WGS sequence"/>
</dbReference>
<reference evidence="2" key="2">
    <citation type="submission" date="2018-08" db="UniProtKB">
        <authorList>
            <consortium name="EnsemblPlants"/>
        </authorList>
    </citation>
    <scope>IDENTIFICATION</scope>
    <source>
        <strain evidence="2">Yugu1</strain>
    </source>
</reference>
<proteinExistence type="predicted"/>
<dbReference type="EMBL" id="AGNK02005571">
    <property type="status" value="NOT_ANNOTATED_CDS"/>
    <property type="molecule type" value="Genomic_DNA"/>
</dbReference>
<sequence>MKLWGKLWFAVALQKGGSSVRPVFGQCDYSRQVWLQVGQATDNQFPSLNSASTLIDWWLSIRRAMINAKARGLDSTIMLVCWRLWKERNGRAFATDIARTPQQLLPLIADEASLWVQSGARNLEAFGWKPPDR</sequence>
<dbReference type="AlphaFoldDB" id="K4AGI9"/>
<feature type="chain" id="PRO_5010128914" description="Aminotransferase-like plant mobile domain-containing protein" evidence="1">
    <location>
        <begin position="20"/>
        <end position="133"/>
    </location>
</feature>
<dbReference type="eggNOG" id="ENOG502R5H8">
    <property type="taxonomic scope" value="Eukaryota"/>
</dbReference>
<dbReference type="HOGENOM" id="CLU_000680_31_0_1"/>
<organism evidence="2 3">
    <name type="scientific">Setaria italica</name>
    <name type="common">Foxtail millet</name>
    <name type="synonym">Panicum italicum</name>
    <dbReference type="NCBI Taxonomy" id="4555"/>
    <lineage>
        <taxon>Eukaryota</taxon>
        <taxon>Viridiplantae</taxon>
        <taxon>Streptophyta</taxon>
        <taxon>Embryophyta</taxon>
        <taxon>Tracheophyta</taxon>
        <taxon>Spermatophyta</taxon>
        <taxon>Magnoliopsida</taxon>
        <taxon>Liliopsida</taxon>
        <taxon>Poales</taxon>
        <taxon>Poaceae</taxon>
        <taxon>PACMAD clade</taxon>
        <taxon>Panicoideae</taxon>
        <taxon>Panicodae</taxon>
        <taxon>Paniceae</taxon>
        <taxon>Cenchrinae</taxon>
        <taxon>Setaria</taxon>
    </lineage>
</organism>
<accession>K4AGI9</accession>
<name>K4AGI9_SETIT</name>
<protein>
    <recommendedName>
        <fullName evidence="4">Aminotransferase-like plant mobile domain-containing protein</fullName>
    </recommendedName>
</protein>
<evidence type="ECO:0008006" key="4">
    <source>
        <dbReference type="Google" id="ProtNLM"/>
    </source>
</evidence>
<reference evidence="3" key="1">
    <citation type="journal article" date="2012" name="Nat. Biotechnol.">
        <title>Reference genome sequence of the model plant Setaria.</title>
        <authorList>
            <person name="Bennetzen J.L."/>
            <person name="Schmutz J."/>
            <person name="Wang H."/>
            <person name="Percifield R."/>
            <person name="Hawkins J."/>
            <person name="Pontaroli A.C."/>
            <person name="Estep M."/>
            <person name="Feng L."/>
            <person name="Vaughn J.N."/>
            <person name="Grimwood J."/>
            <person name="Jenkins J."/>
            <person name="Barry K."/>
            <person name="Lindquist E."/>
            <person name="Hellsten U."/>
            <person name="Deshpande S."/>
            <person name="Wang X."/>
            <person name="Wu X."/>
            <person name="Mitros T."/>
            <person name="Triplett J."/>
            <person name="Yang X."/>
            <person name="Ye C.Y."/>
            <person name="Mauro-Herrera M."/>
            <person name="Wang L."/>
            <person name="Li P."/>
            <person name="Sharma M."/>
            <person name="Sharma R."/>
            <person name="Ronald P.C."/>
            <person name="Panaud O."/>
            <person name="Kellogg E.A."/>
            <person name="Brutnell T.P."/>
            <person name="Doust A.N."/>
            <person name="Tuskan G.A."/>
            <person name="Rokhsar D."/>
            <person name="Devos K.M."/>
        </authorList>
    </citation>
    <scope>NUCLEOTIDE SEQUENCE [LARGE SCALE GENOMIC DNA]</scope>
    <source>
        <strain evidence="3">cv. Yugu1</strain>
    </source>
</reference>